<dbReference type="GO" id="GO:0005634">
    <property type="term" value="C:nucleus"/>
    <property type="evidence" value="ECO:0007669"/>
    <property type="project" value="TreeGrafter"/>
</dbReference>
<dbReference type="SUPFAM" id="SSF48150">
    <property type="entry name" value="DNA-glycosylase"/>
    <property type="match status" value="1"/>
</dbReference>
<evidence type="ECO:0000313" key="17">
    <source>
        <dbReference type="EMBL" id="SYW75777.1"/>
    </source>
</evidence>
<dbReference type="PANTHER" id="PTHR42944:SF1">
    <property type="entry name" value="ADENINE DNA GLYCOSYLASE"/>
    <property type="match status" value="1"/>
</dbReference>
<evidence type="ECO:0000256" key="3">
    <source>
        <dbReference type="ARBA" id="ARBA00012045"/>
    </source>
</evidence>
<dbReference type="EMBL" id="LT558131">
    <property type="protein sequence ID" value="SAM84797.1"/>
    <property type="molecule type" value="Genomic_DNA"/>
</dbReference>
<keyword evidence="9 13" id="KW-0408">Iron</keyword>
<comment type="function">
    <text evidence="13">Adenine glycosylase active on G-A mispairs.</text>
</comment>
<evidence type="ECO:0000256" key="9">
    <source>
        <dbReference type="ARBA" id="ARBA00023004"/>
    </source>
</evidence>
<evidence type="ECO:0000256" key="10">
    <source>
        <dbReference type="ARBA" id="ARBA00023014"/>
    </source>
</evidence>
<evidence type="ECO:0000256" key="4">
    <source>
        <dbReference type="ARBA" id="ARBA00022023"/>
    </source>
</evidence>
<dbReference type="GO" id="GO:0034039">
    <property type="term" value="F:8-oxo-7,8-dihydroguanine DNA N-glycosylase activity"/>
    <property type="evidence" value="ECO:0007669"/>
    <property type="project" value="TreeGrafter"/>
</dbReference>
<accession>A0A1K0GA92</accession>
<dbReference type="EMBL" id="ULHB01000010">
    <property type="protein sequence ID" value="SYW75777.1"/>
    <property type="molecule type" value="Genomic_DNA"/>
</dbReference>
<evidence type="ECO:0000256" key="14">
    <source>
        <dbReference type="SAM" id="MobiDB-lite"/>
    </source>
</evidence>
<feature type="compositionally biased region" description="Basic residues" evidence="14">
    <location>
        <begin position="1"/>
        <end position="12"/>
    </location>
</feature>
<dbReference type="InterPro" id="IPR015797">
    <property type="entry name" value="NUDIX_hydrolase-like_dom_sf"/>
</dbReference>
<evidence type="ECO:0000256" key="7">
    <source>
        <dbReference type="ARBA" id="ARBA00022763"/>
    </source>
</evidence>
<keyword evidence="12 13" id="KW-0326">Glycosidase</keyword>
<reference evidence="16" key="1">
    <citation type="submission" date="2016-04" db="EMBL/GenBank/DDBJ databases">
        <authorList>
            <person name="Evans L.H."/>
            <person name="Alamgir A."/>
            <person name="Owens N."/>
            <person name="Weber N.D."/>
            <person name="Virtaneva K."/>
            <person name="Barbian K."/>
            <person name="Babar A."/>
            <person name="Rosenke K."/>
        </authorList>
    </citation>
    <scope>NUCLEOTIDE SEQUENCE</scope>
    <source>
        <strain evidence="16">UB2112</strain>
    </source>
</reference>
<reference evidence="17" key="3">
    <citation type="submission" date="2018-08" db="EMBL/GenBank/DDBJ databases">
        <authorList>
            <person name="Guldener U."/>
        </authorList>
    </citation>
    <scope>NUCLEOTIDE SEQUENCE</scope>
    <source>
        <strain evidence="17">UB2</strain>
    </source>
</reference>
<evidence type="ECO:0000256" key="5">
    <source>
        <dbReference type="ARBA" id="ARBA00022485"/>
    </source>
</evidence>
<dbReference type="InterPro" id="IPR023170">
    <property type="entry name" value="HhH_base_excis_C"/>
</dbReference>
<keyword evidence="8" id="KW-0378">Hydrolase</keyword>
<keyword evidence="5" id="KW-0004">4Fe-4S</keyword>
<dbReference type="CDD" id="cd03431">
    <property type="entry name" value="NUDIX_DNA_Glycosylase_C-MutY"/>
    <property type="match status" value="1"/>
</dbReference>
<feature type="region of interest" description="Disordered" evidence="14">
    <location>
        <begin position="552"/>
        <end position="601"/>
    </location>
</feature>
<dbReference type="GO" id="GO:0006298">
    <property type="term" value="P:mismatch repair"/>
    <property type="evidence" value="ECO:0007669"/>
    <property type="project" value="TreeGrafter"/>
</dbReference>
<feature type="domain" description="HhH-GPD" evidence="15">
    <location>
        <begin position="150"/>
        <end position="313"/>
    </location>
</feature>
<proteinExistence type="inferred from homology"/>
<keyword evidence="6" id="KW-0479">Metal-binding</keyword>
<evidence type="ECO:0000313" key="18">
    <source>
        <dbReference type="Proteomes" id="UP000179920"/>
    </source>
</evidence>
<evidence type="ECO:0000313" key="16">
    <source>
        <dbReference type="EMBL" id="SAM84797.1"/>
    </source>
</evidence>
<dbReference type="InterPro" id="IPR029119">
    <property type="entry name" value="MutY_C"/>
</dbReference>
<evidence type="ECO:0000256" key="1">
    <source>
        <dbReference type="ARBA" id="ARBA00000843"/>
    </source>
</evidence>
<evidence type="ECO:0000256" key="11">
    <source>
        <dbReference type="ARBA" id="ARBA00023204"/>
    </source>
</evidence>
<dbReference type="PANTHER" id="PTHR42944">
    <property type="entry name" value="ADENINE DNA GLYCOSYLASE"/>
    <property type="match status" value="1"/>
</dbReference>
<evidence type="ECO:0000256" key="8">
    <source>
        <dbReference type="ARBA" id="ARBA00022801"/>
    </source>
</evidence>
<evidence type="ECO:0000313" key="19">
    <source>
        <dbReference type="Proteomes" id="UP000658997"/>
    </source>
</evidence>
<protein>
    <recommendedName>
        <fullName evidence="4 13">Adenine DNA glycosylase</fullName>
        <ecNumber evidence="3 13">3.2.2.31</ecNumber>
    </recommendedName>
</protein>
<dbReference type="GO" id="GO:0035485">
    <property type="term" value="F:adenine/guanine mispair binding"/>
    <property type="evidence" value="ECO:0007669"/>
    <property type="project" value="TreeGrafter"/>
</dbReference>
<dbReference type="SMART" id="SM00478">
    <property type="entry name" value="ENDO3c"/>
    <property type="match status" value="1"/>
</dbReference>
<dbReference type="PROSITE" id="PS00764">
    <property type="entry name" value="ENDONUCLEASE_III_1"/>
    <property type="match status" value="1"/>
</dbReference>
<dbReference type="Proteomes" id="UP000658997">
    <property type="component" value="Unassembled WGS sequence"/>
</dbReference>
<dbReference type="GO" id="GO:0006285">
    <property type="term" value="P:base-excision repair, AP site formation"/>
    <property type="evidence" value="ECO:0007669"/>
    <property type="project" value="UniProtKB-ARBA"/>
</dbReference>
<dbReference type="GO" id="GO:0032357">
    <property type="term" value="F:oxidized purine DNA binding"/>
    <property type="evidence" value="ECO:0007669"/>
    <property type="project" value="TreeGrafter"/>
</dbReference>
<evidence type="ECO:0000256" key="2">
    <source>
        <dbReference type="ARBA" id="ARBA00008343"/>
    </source>
</evidence>
<dbReference type="Gene3D" id="1.10.340.30">
    <property type="entry name" value="Hypothetical protein, domain 2"/>
    <property type="match status" value="1"/>
</dbReference>
<dbReference type="SUPFAM" id="SSF55811">
    <property type="entry name" value="Nudix"/>
    <property type="match status" value="1"/>
</dbReference>
<sequence length="636" mass="70265">MAVAPKRSRRQRQASTSSSAGQESDFFPLSSSPSSSSPPPPSKAVKKAKCASAASWSKFSQIFDPPSTTPPQTAPLPARTHASSYHRPLLLLASHESGIYSLLSWFSRVCSKREMPWRSAFIDPSNFSSAEELREALETRAYQVWISEIMLQQTRVETVKSFWLSWMSKWPTIHSLASARAEEVVSAWRGLGYYSRATRIHTAAKKVVSDPDMNGLLPSHPADLEKNIPGVGPYTAGAISSIVFGQPVPILDGNVARVLSRQLGLYANPKSKVTTDLLWTAAHVLVKKAFQLRGGKGQTAGEWNQALMELGSTICTPQKPGCADCPIRASCRAYAEAEASVESEKHEAALMDLEDLCSICKPLPFQEEACEEEEEKQRMAVKKMGQATLSFASSACYSAAASKAKAKPDEDTQRLQGTIEKHIRKFPMKLEKKRIRQEECLVCIIHRPGQQEEYLLEQRPATGLLANMWQFPCLTLSTTHAATTDEKKDVFPCTPLPNLIDTFIDSLLDAKTKGKRDKKKVASITHTLSHLNLTMHVHKISLAPHADKIEINGNAEKKESKKRKQNQTDKDVRDTSKKNNFGSKLGDKAPSKWASAEQVEAETMGTGMRNCWLALQTQQSSALSNRAKSTAKKSKR</sequence>
<keyword evidence="7 13" id="KW-0227">DNA damage</keyword>
<dbReference type="InterPro" id="IPR004035">
    <property type="entry name" value="Endouclease-III_FeS-bd_BS"/>
</dbReference>
<evidence type="ECO:0000259" key="15">
    <source>
        <dbReference type="SMART" id="SM00478"/>
    </source>
</evidence>
<organism evidence="16 18">
    <name type="scientific">Ustilago bromivora</name>
    <dbReference type="NCBI Taxonomy" id="307758"/>
    <lineage>
        <taxon>Eukaryota</taxon>
        <taxon>Fungi</taxon>
        <taxon>Dikarya</taxon>
        <taxon>Basidiomycota</taxon>
        <taxon>Ustilaginomycotina</taxon>
        <taxon>Ustilaginomycetes</taxon>
        <taxon>Ustilaginales</taxon>
        <taxon>Ustilaginaceae</taxon>
        <taxon>Ustilago</taxon>
    </lineage>
</organism>
<dbReference type="FunFam" id="1.10.340.30:FF:000002">
    <property type="entry name" value="Adenine DNA glycosylase"/>
    <property type="match status" value="1"/>
</dbReference>
<dbReference type="EC" id="3.2.2.31" evidence="3 13"/>
<dbReference type="GO" id="GO:0000701">
    <property type="term" value="F:purine-specific mismatch base pair DNA N-glycosylase activity"/>
    <property type="evidence" value="ECO:0007669"/>
    <property type="project" value="UniProtKB-EC"/>
</dbReference>
<keyword evidence="11" id="KW-0234">DNA repair</keyword>
<dbReference type="Gene3D" id="3.90.79.10">
    <property type="entry name" value="Nucleoside Triphosphate Pyrophosphohydrolase"/>
    <property type="match status" value="1"/>
</dbReference>
<name>A0A1K0GA92_9BASI</name>
<dbReference type="OrthoDB" id="10248838at2759"/>
<dbReference type="InterPro" id="IPR044298">
    <property type="entry name" value="MIG/MutY"/>
</dbReference>
<gene>
    <name evidence="17" type="ORF">UBRO2_00932</name>
    <name evidence="16" type="ORF">UBRO_05992</name>
</gene>
<dbReference type="Pfam" id="PF00730">
    <property type="entry name" value="HhH-GPD"/>
    <property type="match status" value="1"/>
</dbReference>
<comment type="cofactor">
    <cofactor evidence="13">
        <name>[4Fe-4S] cluster</name>
        <dbReference type="ChEBI" id="CHEBI:49883"/>
    </cofactor>
    <text evidence="13">Binds 1 [4Fe-4S] cluster.</text>
</comment>
<dbReference type="SMART" id="SM00525">
    <property type="entry name" value="FES"/>
    <property type="match status" value="1"/>
</dbReference>
<dbReference type="Pfam" id="PF14815">
    <property type="entry name" value="NUDIX_4"/>
    <property type="match status" value="1"/>
</dbReference>
<dbReference type="GO" id="GO:0046872">
    <property type="term" value="F:metal ion binding"/>
    <property type="evidence" value="ECO:0007669"/>
    <property type="project" value="UniProtKB-UniRule"/>
</dbReference>
<feature type="compositionally biased region" description="Basic and acidic residues" evidence="14">
    <location>
        <begin position="566"/>
        <end position="577"/>
    </location>
</feature>
<feature type="region of interest" description="Disordered" evidence="14">
    <location>
        <begin position="1"/>
        <end position="48"/>
    </location>
</feature>
<evidence type="ECO:0000256" key="13">
    <source>
        <dbReference type="RuleBase" id="RU365096"/>
    </source>
</evidence>
<reference evidence="18" key="2">
    <citation type="submission" date="2016-04" db="EMBL/GenBank/DDBJ databases">
        <authorList>
            <person name="Guldener U."/>
            <person name="Guldener U."/>
        </authorList>
    </citation>
    <scope>NUCLEOTIDE SEQUENCE [LARGE SCALE GENOMIC DNA]</scope>
    <source>
        <strain evidence="18">UB2112</strain>
    </source>
</reference>
<comment type="similarity">
    <text evidence="2 13">Belongs to the Nth/MutY family.</text>
</comment>
<dbReference type="Proteomes" id="UP000179920">
    <property type="component" value="Chromosome XV"/>
</dbReference>
<dbReference type="GO" id="GO:0051539">
    <property type="term" value="F:4 iron, 4 sulfur cluster binding"/>
    <property type="evidence" value="ECO:0007669"/>
    <property type="project" value="UniProtKB-UniRule"/>
</dbReference>
<dbReference type="InterPro" id="IPR003265">
    <property type="entry name" value="HhH-GPD_domain"/>
</dbReference>
<keyword evidence="10" id="KW-0411">Iron-sulfur</keyword>
<dbReference type="Gene3D" id="1.10.1670.10">
    <property type="entry name" value="Helix-hairpin-Helix base-excision DNA repair enzymes (C-terminal)"/>
    <property type="match status" value="1"/>
</dbReference>
<dbReference type="CDD" id="cd00056">
    <property type="entry name" value="ENDO3c"/>
    <property type="match status" value="1"/>
</dbReference>
<evidence type="ECO:0000256" key="6">
    <source>
        <dbReference type="ARBA" id="ARBA00022723"/>
    </source>
</evidence>
<dbReference type="AlphaFoldDB" id="A0A1K0GA92"/>
<comment type="catalytic activity">
    <reaction evidence="1 13">
        <text>Hydrolyzes free adenine bases from 7,8-dihydro-8-oxoguanine:adenine mismatched double-stranded DNA, leaving an apurinic site.</text>
        <dbReference type="EC" id="3.2.2.31"/>
    </reaction>
</comment>
<keyword evidence="19" id="KW-1185">Reference proteome</keyword>
<dbReference type="InterPro" id="IPR011257">
    <property type="entry name" value="DNA_glycosylase"/>
</dbReference>
<dbReference type="InterPro" id="IPR003651">
    <property type="entry name" value="Endonuclease3_FeS-loop_motif"/>
</dbReference>
<evidence type="ECO:0000256" key="12">
    <source>
        <dbReference type="ARBA" id="ARBA00023295"/>
    </source>
</evidence>